<name>A0ABU3P415_9FIRM</name>
<gene>
    <name evidence="2" type="ORF">Q4T40_19500</name>
</gene>
<evidence type="ECO:0000313" key="3">
    <source>
        <dbReference type="Proteomes" id="UP001254848"/>
    </source>
</evidence>
<keyword evidence="3" id="KW-1185">Reference proteome</keyword>
<dbReference type="Proteomes" id="UP001254848">
    <property type="component" value="Unassembled WGS sequence"/>
</dbReference>
<dbReference type="InterPro" id="IPR014509">
    <property type="entry name" value="YjdF-like"/>
</dbReference>
<dbReference type="RefSeq" id="WP_413781878.1">
    <property type="nucleotide sequence ID" value="NZ_JAUOZS010000001.1"/>
</dbReference>
<keyword evidence="1" id="KW-0472">Membrane</keyword>
<dbReference type="Pfam" id="PF09997">
    <property type="entry name" value="DUF2238"/>
    <property type="match status" value="1"/>
</dbReference>
<dbReference type="InterPro" id="IPR058534">
    <property type="entry name" value="YjdF"/>
</dbReference>
<evidence type="ECO:0000256" key="1">
    <source>
        <dbReference type="SAM" id="Phobius"/>
    </source>
</evidence>
<organism evidence="2 3">
    <name type="scientific">Anaeroselena agilis</name>
    <dbReference type="NCBI Taxonomy" id="3063788"/>
    <lineage>
        <taxon>Bacteria</taxon>
        <taxon>Bacillati</taxon>
        <taxon>Bacillota</taxon>
        <taxon>Negativicutes</taxon>
        <taxon>Acetonemataceae</taxon>
        <taxon>Anaeroselena</taxon>
    </lineage>
</organism>
<evidence type="ECO:0000313" key="2">
    <source>
        <dbReference type="EMBL" id="MDT8903422.1"/>
    </source>
</evidence>
<accession>A0ABU3P415</accession>
<feature type="transmembrane region" description="Helical" evidence="1">
    <location>
        <begin position="96"/>
        <end position="113"/>
    </location>
</feature>
<feature type="transmembrane region" description="Helical" evidence="1">
    <location>
        <begin position="172"/>
        <end position="189"/>
    </location>
</feature>
<sequence>MLVKGFFAAYLILWIYLAFEPLDRFDWVLDNLLVFLLGPPFLYSARRFRFSDLSYILVIVYLMLCAIGAHWSYSFVPAGDWLKESFGLGRNHYDRIVHFSFGLLLAYPLKEWLERVAKVASPWPYFFSPLLLVAVSAIFECIEAIVVEMVNPDLGIIFLGAQGDIWDAQKDIIVALYGGALAMAAAHLAEVKPRRQNPDI</sequence>
<reference evidence="2 3" key="1">
    <citation type="submission" date="2023-07" db="EMBL/GenBank/DDBJ databases">
        <title>The novel representative of Negativicutes class, Anaeroselena agilis gen. nov. sp. nov.</title>
        <authorList>
            <person name="Prokofeva M.I."/>
            <person name="Elcheninov A.G."/>
            <person name="Klyukina A."/>
            <person name="Kublanov I.V."/>
            <person name="Frolov E.N."/>
            <person name="Podosokorskaya O.A."/>
        </authorList>
    </citation>
    <scope>NUCLEOTIDE SEQUENCE [LARGE SCALE GENOMIC DNA]</scope>
    <source>
        <strain evidence="2 3">4137-cl</strain>
    </source>
</reference>
<keyword evidence="1" id="KW-0812">Transmembrane</keyword>
<feature type="transmembrane region" description="Helical" evidence="1">
    <location>
        <begin position="27"/>
        <end position="43"/>
    </location>
</feature>
<dbReference type="PIRSF" id="PIRSF020606">
    <property type="entry name" value="UCP020606"/>
    <property type="match status" value="1"/>
</dbReference>
<feature type="transmembrane region" description="Helical" evidence="1">
    <location>
        <begin position="55"/>
        <end position="76"/>
    </location>
</feature>
<dbReference type="EMBL" id="JAUOZS010000001">
    <property type="protein sequence ID" value="MDT8903422.1"/>
    <property type="molecule type" value="Genomic_DNA"/>
</dbReference>
<feature type="transmembrane region" description="Helical" evidence="1">
    <location>
        <begin position="125"/>
        <end position="146"/>
    </location>
</feature>
<proteinExistence type="predicted"/>
<protein>
    <submittedName>
        <fullName evidence="2">DUF2238 domain-containing protein</fullName>
    </submittedName>
</protein>
<comment type="caution">
    <text evidence="2">The sequence shown here is derived from an EMBL/GenBank/DDBJ whole genome shotgun (WGS) entry which is preliminary data.</text>
</comment>
<keyword evidence="1" id="KW-1133">Transmembrane helix</keyword>